<sequence>MVDQRVKKRYMFGTSMLSIALFLLSPRLSFMVDLGLISSVS</sequence>
<organism evidence="1">
    <name type="scientific">Brassica oleracea</name>
    <name type="common">Wild cabbage</name>
    <dbReference type="NCBI Taxonomy" id="3712"/>
    <lineage>
        <taxon>Eukaryota</taxon>
        <taxon>Viridiplantae</taxon>
        <taxon>Streptophyta</taxon>
        <taxon>Embryophyta</taxon>
        <taxon>Tracheophyta</taxon>
        <taxon>Spermatophyta</taxon>
        <taxon>Magnoliopsida</taxon>
        <taxon>eudicotyledons</taxon>
        <taxon>Gunneridae</taxon>
        <taxon>Pentapetalae</taxon>
        <taxon>rosids</taxon>
        <taxon>malvids</taxon>
        <taxon>Brassicales</taxon>
        <taxon>Brassicaceae</taxon>
        <taxon>Brassiceae</taxon>
        <taxon>Brassica</taxon>
    </lineage>
</organism>
<dbReference type="AlphaFoldDB" id="A0A3P6H1Y6"/>
<dbReference type="EMBL" id="LR031880">
    <property type="protein sequence ID" value="VDD62122.1"/>
    <property type="molecule type" value="Genomic_DNA"/>
</dbReference>
<reference evidence="1" key="1">
    <citation type="submission" date="2018-11" db="EMBL/GenBank/DDBJ databases">
        <authorList>
            <consortium name="Genoscope - CEA"/>
            <person name="William W."/>
        </authorList>
    </citation>
    <scope>NUCLEOTIDE SEQUENCE</scope>
</reference>
<name>A0A3P6H1Y6_BRAOL</name>
<accession>A0A3P6H1Y6</accession>
<proteinExistence type="predicted"/>
<protein>
    <submittedName>
        <fullName evidence="1">Uncharacterized protein</fullName>
    </submittedName>
</protein>
<evidence type="ECO:0000313" key="1">
    <source>
        <dbReference type="EMBL" id="VDD62122.1"/>
    </source>
</evidence>
<gene>
    <name evidence="1" type="ORF">BOLC6T37575H</name>
</gene>